<dbReference type="Proteomes" id="UP000035642">
    <property type="component" value="Unassembled WGS sequence"/>
</dbReference>
<sequence length="91" mass="10043">MLNMTIRNEADVVASSIKTIDTAFVTVAICENADPPATGLVFFAYGLLLSPAAFISMTRHLFEFDKLSNFDSKQVTWNGVRQEIIQSELDG</sequence>
<evidence type="ECO:0000313" key="2">
    <source>
        <dbReference type="Proteomes" id="UP000035642"/>
    </source>
</evidence>
<evidence type="ECO:0000313" key="3">
    <source>
        <dbReference type="WBParaSite" id="ACAC_0000548901-mRNA-1"/>
    </source>
</evidence>
<keyword evidence="2" id="KW-1185">Reference proteome</keyword>
<organism evidence="2 3">
    <name type="scientific">Angiostrongylus cantonensis</name>
    <name type="common">Rat lungworm</name>
    <dbReference type="NCBI Taxonomy" id="6313"/>
    <lineage>
        <taxon>Eukaryota</taxon>
        <taxon>Metazoa</taxon>
        <taxon>Ecdysozoa</taxon>
        <taxon>Nematoda</taxon>
        <taxon>Chromadorea</taxon>
        <taxon>Rhabditida</taxon>
        <taxon>Rhabditina</taxon>
        <taxon>Rhabditomorpha</taxon>
        <taxon>Strongyloidea</taxon>
        <taxon>Metastrongylidae</taxon>
        <taxon>Angiostrongylus</taxon>
    </lineage>
</organism>
<dbReference type="WBParaSite" id="ACAC_0000548901-mRNA-1">
    <property type="protein sequence ID" value="ACAC_0000548901-mRNA-1"/>
    <property type="gene ID" value="ACAC_0000548901"/>
</dbReference>
<keyword evidence="1" id="KW-0472">Membrane</keyword>
<keyword evidence="1" id="KW-0812">Transmembrane</keyword>
<reference evidence="2" key="1">
    <citation type="submission" date="2012-09" db="EMBL/GenBank/DDBJ databases">
        <authorList>
            <person name="Martin A.A."/>
        </authorList>
    </citation>
    <scope>NUCLEOTIDE SEQUENCE</scope>
</reference>
<evidence type="ECO:0000256" key="1">
    <source>
        <dbReference type="SAM" id="Phobius"/>
    </source>
</evidence>
<name>A0A0K0D5Z4_ANGCA</name>
<keyword evidence="1" id="KW-1133">Transmembrane helix</keyword>
<reference evidence="3" key="2">
    <citation type="submission" date="2017-02" db="UniProtKB">
        <authorList>
            <consortium name="WormBaseParasite"/>
        </authorList>
    </citation>
    <scope>IDENTIFICATION</scope>
</reference>
<protein>
    <submittedName>
        <fullName evidence="3">SSD domain-containing protein</fullName>
    </submittedName>
</protein>
<feature type="transmembrane region" description="Helical" evidence="1">
    <location>
        <begin position="42"/>
        <end position="62"/>
    </location>
</feature>
<accession>A0A0K0D5Z4</accession>
<proteinExistence type="predicted"/>
<dbReference type="AlphaFoldDB" id="A0A0K0D5Z4"/>